<comment type="caution">
    <text evidence="2">The sequence shown here is derived from an EMBL/GenBank/DDBJ whole genome shotgun (WGS) entry which is preliminary data.</text>
</comment>
<evidence type="ECO:0000313" key="2">
    <source>
        <dbReference type="EMBL" id="RDX77047.1"/>
    </source>
</evidence>
<dbReference type="InterPro" id="IPR016181">
    <property type="entry name" value="Acyl_CoA_acyltransferase"/>
</dbReference>
<dbReference type="PANTHER" id="PTHR46067:SF28">
    <property type="entry name" value="ACETYLTRANSFERASE (GNAT) DOMAIN PROTEIN"/>
    <property type="match status" value="1"/>
</dbReference>
<gene>
    <name evidence="2" type="primary">p20</name>
    <name evidence="2" type="ORF">CR513_42894</name>
</gene>
<dbReference type="PANTHER" id="PTHR46067">
    <property type="entry name" value="ACYL-COA N-ACYLTRANSFERASES (NAT) SUPERFAMILY PROTEIN"/>
    <property type="match status" value="1"/>
</dbReference>
<dbReference type="Proteomes" id="UP000257109">
    <property type="component" value="Unassembled WGS sequence"/>
</dbReference>
<evidence type="ECO:0000259" key="1">
    <source>
        <dbReference type="PROSITE" id="PS51186"/>
    </source>
</evidence>
<reference evidence="2" key="1">
    <citation type="submission" date="2018-05" db="EMBL/GenBank/DDBJ databases">
        <title>Draft genome of Mucuna pruriens seed.</title>
        <authorList>
            <person name="Nnadi N.E."/>
            <person name="Vos R."/>
            <person name="Hasami M.H."/>
            <person name="Devisetty U.K."/>
            <person name="Aguiy J.C."/>
        </authorList>
    </citation>
    <scope>NUCLEOTIDE SEQUENCE [LARGE SCALE GENOMIC DNA]</scope>
    <source>
        <strain evidence="2">JCA_2017</strain>
    </source>
</reference>
<feature type="non-terminal residue" evidence="2">
    <location>
        <position position="1"/>
    </location>
</feature>
<dbReference type="Pfam" id="PF13302">
    <property type="entry name" value="Acetyltransf_3"/>
    <property type="match status" value="1"/>
</dbReference>
<dbReference type="SUPFAM" id="SSF55729">
    <property type="entry name" value="Acyl-CoA N-acyltransferases (Nat)"/>
    <property type="match status" value="1"/>
</dbReference>
<evidence type="ECO:0000313" key="3">
    <source>
        <dbReference type="Proteomes" id="UP000257109"/>
    </source>
</evidence>
<organism evidence="2 3">
    <name type="scientific">Mucuna pruriens</name>
    <name type="common">Velvet bean</name>
    <name type="synonym">Dolichos pruriens</name>
    <dbReference type="NCBI Taxonomy" id="157652"/>
    <lineage>
        <taxon>Eukaryota</taxon>
        <taxon>Viridiplantae</taxon>
        <taxon>Streptophyta</taxon>
        <taxon>Embryophyta</taxon>
        <taxon>Tracheophyta</taxon>
        <taxon>Spermatophyta</taxon>
        <taxon>Magnoliopsida</taxon>
        <taxon>eudicotyledons</taxon>
        <taxon>Gunneridae</taxon>
        <taxon>Pentapetalae</taxon>
        <taxon>rosids</taxon>
        <taxon>fabids</taxon>
        <taxon>Fabales</taxon>
        <taxon>Fabaceae</taxon>
        <taxon>Papilionoideae</taxon>
        <taxon>50 kb inversion clade</taxon>
        <taxon>NPAAA clade</taxon>
        <taxon>indigoferoid/millettioid clade</taxon>
        <taxon>Phaseoleae</taxon>
        <taxon>Mucuna</taxon>
    </lineage>
</organism>
<sequence>MEGATTNGREEGLDLTQISLRPISLDDLDDLMLWTTDEKVARYCTWEPYTSKEDGINFIQNIASKSLWFRAICLNNRAIGCIDLFSCWNKGKSRNSSAELGYALGSRYWGKGIATHVVKQVVKAAFSEFPHLERLEALVDVENVGSQRVLEKAGFLREGVLRKYLIMKGKSRDMVIFSVLFTDPLRYPRANIHLSTG</sequence>
<accession>A0A371FFG6</accession>
<dbReference type="OrthoDB" id="630895at2759"/>
<keyword evidence="3" id="KW-1185">Reference proteome</keyword>
<dbReference type="Gene3D" id="3.40.630.30">
    <property type="match status" value="1"/>
</dbReference>
<dbReference type="GO" id="GO:0016747">
    <property type="term" value="F:acyltransferase activity, transferring groups other than amino-acyl groups"/>
    <property type="evidence" value="ECO:0007669"/>
    <property type="project" value="InterPro"/>
</dbReference>
<dbReference type="EMBL" id="QJKJ01009303">
    <property type="protein sequence ID" value="RDX77047.1"/>
    <property type="molecule type" value="Genomic_DNA"/>
</dbReference>
<proteinExistence type="predicted"/>
<protein>
    <submittedName>
        <fullName evidence="2">N-acetyltransferase p20</fullName>
    </submittedName>
</protein>
<feature type="domain" description="N-acetyltransferase" evidence="1">
    <location>
        <begin position="18"/>
        <end position="173"/>
    </location>
</feature>
<dbReference type="PROSITE" id="PS51186">
    <property type="entry name" value="GNAT"/>
    <property type="match status" value="1"/>
</dbReference>
<dbReference type="AlphaFoldDB" id="A0A371FFG6"/>
<dbReference type="InterPro" id="IPR000182">
    <property type="entry name" value="GNAT_dom"/>
</dbReference>
<name>A0A371FFG6_MUCPR</name>